<reference evidence="3" key="3">
    <citation type="submission" date="2005-09" db="EMBL/GenBank/DDBJ databases">
        <authorList>
            <person name="Mural R.J."/>
            <person name="Li P.W."/>
            <person name="Adams M.D."/>
            <person name="Amanatides P.G."/>
            <person name="Baden-Tillson H."/>
            <person name="Barnstead M."/>
            <person name="Chin S.H."/>
            <person name="Dew I."/>
            <person name="Evans C.A."/>
            <person name="Ferriera S."/>
            <person name="Flanigan M."/>
            <person name="Fosler C."/>
            <person name="Glodek A."/>
            <person name="Gu Z."/>
            <person name="Holt R.A."/>
            <person name="Jennings D."/>
            <person name="Kraft C.L."/>
            <person name="Lu F."/>
            <person name="Nguyen T."/>
            <person name="Nusskern D.R."/>
            <person name="Pfannkoch C.M."/>
            <person name="Sitter C."/>
            <person name="Sutton G.G."/>
            <person name="Venter J.C."/>
            <person name="Wang Z."/>
            <person name="Woodage T."/>
            <person name="Zheng X.H."/>
            <person name="Zhong F."/>
        </authorList>
    </citation>
    <scope>NUCLEOTIDE SEQUENCE [LARGE SCALE GENOMIC DNA]</scope>
    <source>
        <strain>BN</strain>
        <strain evidence="3">Sprague-Dawley</strain>
    </source>
</reference>
<feature type="chain" id="PRO_5039883174" evidence="1">
    <location>
        <begin position="18"/>
        <end position="74"/>
    </location>
</feature>
<sequence>MAKWTGLELLIHDLVFATELNCGYPGNENWTCLQRTICRQVYPPSHPPPHVLITFLFYYLGSWRVRGEVKCLLK</sequence>
<dbReference type="Proteomes" id="UP000234681">
    <property type="component" value="Chromosome 19"/>
</dbReference>
<proteinExistence type="predicted"/>
<accession>A6KJ53</accession>
<keyword evidence="1" id="KW-0732">Signal</keyword>
<reference evidence="2" key="2">
    <citation type="submission" date="2005-07" db="EMBL/GenBank/DDBJ databases">
        <authorList>
            <person name="Mural R.J."/>
            <person name="Li P.W."/>
            <person name="Adams M.D."/>
            <person name="Amanatides P.G."/>
            <person name="Baden-Tillson H."/>
            <person name="Barnstead M."/>
            <person name="Chin S.H."/>
            <person name="Dew I."/>
            <person name="Evans C.A."/>
            <person name="Ferriera S."/>
            <person name="Flanigan M."/>
            <person name="Fosler C."/>
            <person name="Glodek A."/>
            <person name="Gu Z."/>
            <person name="Holt R.A."/>
            <person name="Jennings D."/>
            <person name="Kraft C.L."/>
            <person name="Lu F."/>
            <person name="Nguyen T."/>
            <person name="Nusskern D.R."/>
            <person name="Pfannkoch C.M."/>
            <person name="Sitter C."/>
            <person name="Sutton G.G."/>
            <person name="Venter J.C."/>
            <person name="Wang Z."/>
            <person name="Woodage T."/>
            <person name="Zheng X.H."/>
            <person name="Zhong F."/>
        </authorList>
    </citation>
    <scope>NUCLEOTIDE SEQUENCE</scope>
    <source>
        <strain evidence="2">BN</strain>
        <strain evidence="3">BN, Sprague-Dawley</strain>
    </source>
</reference>
<evidence type="ECO:0000313" key="3">
    <source>
        <dbReference type="Proteomes" id="UP000234681"/>
    </source>
</evidence>
<organism evidence="2 3">
    <name type="scientific">Rattus norvegicus</name>
    <name type="common">Rat</name>
    <dbReference type="NCBI Taxonomy" id="10116"/>
    <lineage>
        <taxon>Eukaryota</taxon>
        <taxon>Metazoa</taxon>
        <taxon>Chordata</taxon>
        <taxon>Craniata</taxon>
        <taxon>Vertebrata</taxon>
        <taxon>Euteleostomi</taxon>
        <taxon>Mammalia</taxon>
        <taxon>Eutheria</taxon>
        <taxon>Euarchontoglires</taxon>
        <taxon>Glires</taxon>
        <taxon>Rodentia</taxon>
        <taxon>Myomorpha</taxon>
        <taxon>Muroidea</taxon>
        <taxon>Muridae</taxon>
        <taxon>Murinae</taxon>
        <taxon>Rattus</taxon>
    </lineage>
</organism>
<dbReference type="AlphaFoldDB" id="A6KJ53"/>
<dbReference type="EMBL" id="CH474054">
    <property type="protein sequence ID" value="EDL96775.1"/>
    <property type="molecule type" value="Genomic_DNA"/>
</dbReference>
<name>A6KJ53_RAT</name>
<evidence type="ECO:0000256" key="1">
    <source>
        <dbReference type="SAM" id="SignalP"/>
    </source>
</evidence>
<evidence type="ECO:0000313" key="2">
    <source>
        <dbReference type="EMBL" id="EDL96775.1"/>
    </source>
</evidence>
<dbReference type="EMBL" id="CH474054">
    <property type="protein sequence ID" value="EDL96774.1"/>
    <property type="molecule type" value="Genomic_DNA"/>
</dbReference>
<reference evidence="2" key="1">
    <citation type="journal article" date="2005" name="Genome Res.">
        <title>Gene and alternative splicing annotation with AIR.</title>
        <authorList>
            <person name="Florea L."/>
            <person name="Di Francesco V."/>
            <person name="Miller J."/>
            <person name="Turner R."/>
            <person name="Yao A."/>
            <person name="Harris M."/>
            <person name="Walenz B."/>
            <person name="Mobarry C."/>
            <person name="Merkulov G.V."/>
            <person name="Charlab R."/>
            <person name="Dew I."/>
            <person name="Deng Z."/>
            <person name="Istrail S."/>
            <person name="Li P."/>
            <person name="Sutton G."/>
        </authorList>
    </citation>
    <scope>NUCLEOTIDE SEQUENCE</scope>
    <source>
        <strain evidence="2">BN</strain>
    </source>
</reference>
<protein>
    <submittedName>
        <fullName evidence="2">RCG50883, isoform CRA_a</fullName>
    </submittedName>
</protein>
<gene>
    <name evidence="2" type="ORF">rCG_50883</name>
</gene>
<feature type="signal peptide" evidence="1">
    <location>
        <begin position="1"/>
        <end position="17"/>
    </location>
</feature>